<dbReference type="InterPro" id="IPR044861">
    <property type="entry name" value="IPNS-like_FE2OG_OXY"/>
</dbReference>
<accession>A0A6J6GRV5</accession>
<protein>
    <submittedName>
        <fullName evidence="2">Unannotated protein</fullName>
    </submittedName>
</protein>
<dbReference type="PRINTS" id="PR00682">
    <property type="entry name" value="IPNSYNTHASE"/>
</dbReference>
<proteinExistence type="predicted"/>
<dbReference type="SUPFAM" id="SSF51197">
    <property type="entry name" value="Clavaminate synthase-like"/>
    <property type="match status" value="1"/>
</dbReference>
<feature type="domain" description="Fe2OG dioxygenase" evidence="1">
    <location>
        <begin position="177"/>
        <end position="297"/>
    </location>
</feature>
<sequence length="353" mass="38551">MGSPQKLTLPLIDVGPLLSGSPSGSKSCAFQIDKACRDSGFFRITNHGVSAELRQRLDKFSREFFALDNAEKAKSAMPLAGSAWRGWFGVGDELTSGVPDRKEGLYIGQQLPANDPRVIARTPLHGANLYPQVPAELGACADEWFAAMQHLGAALMRGVALGLQMPADWFAKTIAREPTCLFRIFHYPPIDILRVPQDGISEWGVAEHTDYGLLTILAQDDCGGLQVRMPGTATSGGSRSSSDDEIWLDVPAEPDVFVVNIGDMLDRLTLGRYRSTAHRVKNSSGRERMSYPFFIDPSWDASVEPLPLDGTPPADDVSRRWDGTSVQAWTGTYGDYLTSKVSKVFPALFATLK</sequence>
<dbReference type="Pfam" id="PF14226">
    <property type="entry name" value="DIOX_N"/>
    <property type="match status" value="1"/>
</dbReference>
<dbReference type="InterPro" id="IPR027443">
    <property type="entry name" value="IPNS-like_sf"/>
</dbReference>
<organism evidence="2">
    <name type="scientific">freshwater metagenome</name>
    <dbReference type="NCBI Taxonomy" id="449393"/>
    <lineage>
        <taxon>unclassified sequences</taxon>
        <taxon>metagenomes</taxon>
        <taxon>ecological metagenomes</taxon>
    </lineage>
</organism>
<name>A0A6J6GRV5_9ZZZZ</name>
<evidence type="ECO:0000259" key="1">
    <source>
        <dbReference type="PROSITE" id="PS51471"/>
    </source>
</evidence>
<dbReference type="EMBL" id="CAEZUN010000051">
    <property type="protein sequence ID" value="CAB4599458.1"/>
    <property type="molecule type" value="Genomic_DNA"/>
</dbReference>
<dbReference type="InterPro" id="IPR026992">
    <property type="entry name" value="DIOX_N"/>
</dbReference>
<dbReference type="InterPro" id="IPR005123">
    <property type="entry name" value="Oxoglu/Fe-dep_dioxygenase_dom"/>
</dbReference>
<dbReference type="PANTHER" id="PTHR47990">
    <property type="entry name" value="2-OXOGLUTARATE (2OG) AND FE(II)-DEPENDENT OXYGENASE SUPERFAMILY PROTEIN-RELATED"/>
    <property type="match status" value="1"/>
</dbReference>
<dbReference type="AlphaFoldDB" id="A0A6J6GRV5"/>
<dbReference type="Gene3D" id="2.60.120.330">
    <property type="entry name" value="B-lactam Antibiotic, Isopenicillin N Synthase, Chain"/>
    <property type="match status" value="1"/>
</dbReference>
<evidence type="ECO:0000313" key="2">
    <source>
        <dbReference type="EMBL" id="CAB4599458.1"/>
    </source>
</evidence>
<dbReference type="PROSITE" id="PS51471">
    <property type="entry name" value="FE2OG_OXY"/>
    <property type="match status" value="1"/>
</dbReference>
<dbReference type="Pfam" id="PF03171">
    <property type="entry name" value="2OG-FeII_Oxy"/>
    <property type="match status" value="1"/>
</dbReference>
<reference evidence="2" key="1">
    <citation type="submission" date="2020-05" db="EMBL/GenBank/DDBJ databases">
        <authorList>
            <person name="Chiriac C."/>
            <person name="Salcher M."/>
            <person name="Ghai R."/>
            <person name="Kavagutti S V."/>
        </authorList>
    </citation>
    <scope>NUCLEOTIDE SEQUENCE</scope>
</reference>
<dbReference type="InterPro" id="IPR050231">
    <property type="entry name" value="Iron_ascorbate_oxido_reductase"/>
</dbReference>
<gene>
    <name evidence="2" type="ORF">UFOPK1826_00551</name>
</gene>